<evidence type="ECO:0000256" key="2">
    <source>
        <dbReference type="RuleBase" id="RU363120"/>
    </source>
</evidence>
<feature type="region of interest" description="Disordered" evidence="3">
    <location>
        <begin position="39"/>
        <end position="106"/>
    </location>
</feature>
<feature type="compositionally biased region" description="Basic and acidic residues" evidence="3">
    <location>
        <begin position="47"/>
        <end position="57"/>
    </location>
</feature>
<evidence type="ECO:0000256" key="3">
    <source>
        <dbReference type="SAM" id="MobiDB-lite"/>
    </source>
</evidence>
<feature type="compositionally biased region" description="Polar residues" evidence="3">
    <location>
        <begin position="58"/>
        <end position="72"/>
    </location>
</feature>
<feature type="non-terminal residue" evidence="4">
    <location>
        <position position="1"/>
    </location>
</feature>
<dbReference type="AlphaFoldDB" id="A0A6A6ENX4"/>
<gene>
    <name evidence="4" type="ORF">K469DRAFT_555915</name>
</gene>
<comment type="function">
    <text evidence="2">Plays an essential role in initiation of the G0 program by preventing the degradation of specific nutrient-regulated mRNAs via the 5'-3' mRNA decay pathway.</text>
</comment>
<protein>
    <recommendedName>
        <fullName evidence="2">mRNA stability protein</fullName>
    </recommendedName>
</protein>
<dbReference type="OrthoDB" id="5949865at2759"/>
<organism evidence="4 5">
    <name type="scientific">Zopfia rhizophila CBS 207.26</name>
    <dbReference type="NCBI Taxonomy" id="1314779"/>
    <lineage>
        <taxon>Eukaryota</taxon>
        <taxon>Fungi</taxon>
        <taxon>Dikarya</taxon>
        <taxon>Ascomycota</taxon>
        <taxon>Pezizomycotina</taxon>
        <taxon>Dothideomycetes</taxon>
        <taxon>Dothideomycetes incertae sedis</taxon>
        <taxon>Zopfiaceae</taxon>
        <taxon>Zopfia</taxon>
    </lineage>
</organism>
<reference evidence="4" key="1">
    <citation type="journal article" date="2020" name="Stud. Mycol.">
        <title>101 Dothideomycetes genomes: a test case for predicting lifestyles and emergence of pathogens.</title>
        <authorList>
            <person name="Haridas S."/>
            <person name="Albert R."/>
            <person name="Binder M."/>
            <person name="Bloem J."/>
            <person name="Labutti K."/>
            <person name="Salamov A."/>
            <person name="Andreopoulos B."/>
            <person name="Baker S."/>
            <person name="Barry K."/>
            <person name="Bills G."/>
            <person name="Bluhm B."/>
            <person name="Cannon C."/>
            <person name="Castanera R."/>
            <person name="Culley D."/>
            <person name="Daum C."/>
            <person name="Ezra D."/>
            <person name="Gonzalez J."/>
            <person name="Henrissat B."/>
            <person name="Kuo A."/>
            <person name="Liang C."/>
            <person name="Lipzen A."/>
            <person name="Lutzoni F."/>
            <person name="Magnuson J."/>
            <person name="Mondo S."/>
            <person name="Nolan M."/>
            <person name="Ohm R."/>
            <person name="Pangilinan J."/>
            <person name="Park H.-J."/>
            <person name="Ramirez L."/>
            <person name="Alfaro M."/>
            <person name="Sun H."/>
            <person name="Tritt A."/>
            <person name="Yoshinaga Y."/>
            <person name="Zwiers L.-H."/>
            <person name="Turgeon B."/>
            <person name="Goodwin S."/>
            <person name="Spatafora J."/>
            <person name="Crous P."/>
            <person name="Grigoriev I."/>
        </authorList>
    </citation>
    <scope>NUCLEOTIDE SEQUENCE</scope>
    <source>
        <strain evidence="4">CBS 207.26</strain>
    </source>
</reference>
<dbReference type="EMBL" id="ML994616">
    <property type="protein sequence ID" value="KAF2191636.1"/>
    <property type="molecule type" value="Genomic_DNA"/>
</dbReference>
<evidence type="ECO:0000313" key="4">
    <source>
        <dbReference type="EMBL" id="KAF2191636.1"/>
    </source>
</evidence>
<sequence length="106" mass="12289">RLLHQYRKLPVRGYLIHHQLKRRKYFDSGDFALSQAYRASNISHIRTGTEHPLRESISHPSSPVPSGSNIKDSSNKQEKEVEERYKAKEASNLHQQMSTDRSESTQ</sequence>
<feature type="compositionally biased region" description="Basic and acidic residues" evidence="3">
    <location>
        <begin position="73"/>
        <end position="91"/>
    </location>
</feature>
<evidence type="ECO:0000313" key="5">
    <source>
        <dbReference type="Proteomes" id="UP000800200"/>
    </source>
</evidence>
<keyword evidence="5" id="KW-1185">Reference proteome</keyword>
<dbReference type="Pfam" id="PF04667">
    <property type="entry name" value="Endosulfine"/>
    <property type="match status" value="1"/>
</dbReference>
<accession>A0A6A6ENX4</accession>
<dbReference type="InterPro" id="IPR006760">
    <property type="entry name" value="Endosulphine"/>
</dbReference>
<evidence type="ECO:0000256" key="1">
    <source>
        <dbReference type="ARBA" id="ARBA00010520"/>
    </source>
</evidence>
<proteinExistence type="inferred from homology"/>
<comment type="similarity">
    <text evidence="1 2">Belongs to the endosulfine family.</text>
</comment>
<dbReference type="Proteomes" id="UP000800200">
    <property type="component" value="Unassembled WGS sequence"/>
</dbReference>
<name>A0A6A6ENX4_9PEZI</name>